<dbReference type="GO" id="GO:0009295">
    <property type="term" value="C:nucleoid"/>
    <property type="evidence" value="ECO:0007669"/>
    <property type="project" value="UniProtKB-SubCell"/>
</dbReference>
<dbReference type="SUPFAM" id="SSF140570">
    <property type="entry name" value="MukF C-terminal domain-like"/>
    <property type="match status" value="1"/>
</dbReference>
<comment type="function">
    <text evidence="7">Involved in chromosome condensation, segregation and cell cycle progression. May participate in facilitating chromosome segregation by condensation DNA from both sides of a centrally located replisome during cell division. Not required for mini-F plasmid partitioning. Probably acts via its interaction with MukB and MukE. Overexpression results in anucleate cells. It has a calcium binding activity.</text>
</comment>
<evidence type="ECO:0000259" key="8">
    <source>
        <dbReference type="Pfam" id="PF03882"/>
    </source>
</evidence>
<evidence type="ECO:0000256" key="2">
    <source>
        <dbReference type="ARBA" id="ARBA00022618"/>
    </source>
</evidence>
<dbReference type="InterPro" id="IPR033440">
    <property type="entry name" value="MukF_M"/>
</dbReference>
<evidence type="ECO:0000256" key="4">
    <source>
        <dbReference type="ARBA" id="ARBA00022837"/>
    </source>
</evidence>
<comment type="subcellular location">
    <subcellularLocation>
        <location evidence="7">Cytoplasm</location>
        <location evidence="7">Nucleoid</location>
    </subcellularLocation>
    <text evidence="7">Restricted to the nucleoid region.</text>
</comment>
<keyword evidence="12" id="KW-1185">Reference proteome</keyword>
<reference evidence="12" key="1">
    <citation type="submission" date="2017-09" db="EMBL/GenBank/DDBJ databases">
        <authorList>
            <person name="Palmer M."/>
            <person name="Steenkamp E.T."/>
            <person name="Coetzee M.P."/>
            <person name="Avontuur J.R."/>
            <person name="Van Zyl E."/>
            <person name="Chan W.-Y."/>
            <person name="Blom J."/>
            <person name="Venter S.N."/>
        </authorList>
    </citation>
    <scope>NUCLEOTIDE SEQUENCE [LARGE SCALE GENOMIC DNA]</scope>
    <source>
        <strain evidence="12">QC88-366</strain>
    </source>
</reference>
<dbReference type="GO" id="GO:0006260">
    <property type="term" value="P:DNA replication"/>
    <property type="evidence" value="ECO:0007669"/>
    <property type="project" value="UniProtKB-UniRule"/>
</dbReference>
<evidence type="ECO:0000256" key="7">
    <source>
        <dbReference type="HAMAP-Rule" id="MF_01803"/>
    </source>
</evidence>
<dbReference type="InterPro" id="IPR038198">
    <property type="entry name" value="MukF_C_sf"/>
</dbReference>
<name>A0A2K1QEP9_9GAMM</name>
<dbReference type="Pfam" id="PF17193">
    <property type="entry name" value="MukF_C"/>
    <property type="match status" value="1"/>
</dbReference>
<gene>
    <name evidence="7" type="primary">mukF</name>
    <name evidence="11" type="ORF">COO59_01520</name>
</gene>
<dbReference type="Gene3D" id="1.20.58.590">
    <property type="entry name" value="Chromosome partition protein MukF, middle domain"/>
    <property type="match status" value="1"/>
</dbReference>
<dbReference type="SUPFAM" id="SSF46785">
    <property type="entry name" value="Winged helix' DNA-binding domain"/>
    <property type="match status" value="1"/>
</dbReference>
<feature type="region of interest" description="Leucine-zipper" evidence="7">
    <location>
        <begin position="208"/>
        <end position="236"/>
    </location>
</feature>
<dbReference type="NCBIfam" id="NF003615">
    <property type="entry name" value="PRK05260.1"/>
    <property type="match status" value="1"/>
</dbReference>
<keyword evidence="4 7" id="KW-0106">Calcium</keyword>
<dbReference type="GO" id="GO:0005509">
    <property type="term" value="F:calcium ion binding"/>
    <property type="evidence" value="ECO:0007669"/>
    <property type="project" value="UniProtKB-UniRule"/>
</dbReference>
<dbReference type="InterPro" id="IPR033441">
    <property type="entry name" value="MukF_C"/>
</dbReference>
<dbReference type="Pfam" id="PF03882">
    <property type="entry name" value="WHD_KicB"/>
    <property type="match status" value="1"/>
</dbReference>
<dbReference type="PIRSF" id="PIRSF018282">
    <property type="entry name" value="MukF"/>
    <property type="match status" value="1"/>
</dbReference>
<dbReference type="InterPro" id="IPR036141">
    <property type="entry name" value="MukF_M_sp"/>
</dbReference>
<dbReference type="Pfam" id="PF17192">
    <property type="entry name" value="MukF_M"/>
    <property type="match status" value="1"/>
</dbReference>
<organism evidence="11 12">
    <name type="scientific">Mixta theicola</name>
    <dbReference type="NCBI Taxonomy" id="1458355"/>
    <lineage>
        <taxon>Bacteria</taxon>
        <taxon>Pseudomonadati</taxon>
        <taxon>Pseudomonadota</taxon>
        <taxon>Gammaproteobacteria</taxon>
        <taxon>Enterobacterales</taxon>
        <taxon>Erwiniaceae</taxon>
        <taxon>Mixta</taxon>
    </lineage>
</organism>
<dbReference type="InterPro" id="IPR036388">
    <property type="entry name" value="WH-like_DNA-bd_sf"/>
</dbReference>
<keyword evidence="6 7" id="KW-0131">Cell cycle</keyword>
<dbReference type="InterPro" id="IPR010916">
    <property type="entry name" value="TonB_box_CS"/>
</dbReference>
<dbReference type="GO" id="GO:0030261">
    <property type="term" value="P:chromosome condensation"/>
    <property type="evidence" value="ECO:0007669"/>
    <property type="project" value="UniProtKB-KW"/>
</dbReference>
<keyword evidence="3 7" id="KW-0159">Chromosome partition</keyword>
<evidence type="ECO:0000256" key="5">
    <source>
        <dbReference type="ARBA" id="ARBA00023067"/>
    </source>
</evidence>
<evidence type="ECO:0000256" key="1">
    <source>
        <dbReference type="ARBA" id="ARBA00022490"/>
    </source>
</evidence>
<sequence>MSDFSQTVPELVSWARKNDFSVSLPTERLAFLLAIATLNGERMDGEMSEGELTDAFRHVSDAFEQTHETVVVRANNAINDLVRQRLLNRFTSELADGNAIYRLTPLAIGITDYYIRQREFSTLRLSMQLSIVAQELKRAADAAQEDGDEFHWHRNVFAPLKYSVAEIFDSIDLTQRLMDEQQQSVKNDIAALLNQDWRAAISSCELLLSETSGTLRELQDTLEAAGDKLQANLLRIQDATLGSPDLGFVDKLVFDLQNKLDRIISWGQQAIDLWIGYDRHVHKFIRTAIDMDKNRVFAQRLRQSVQNYFEQPWALTCANADRLFDMRDEELTLRDEEVTGELPSELEYEEFNEIREQLAAMIEEALQIYKTENKPLNLGEVMRDYLAQYPRARHFDVARIVIDQAVRLGVAEADFSGLPAQWQPINDYGAKVQAHVIDKY</sequence>
<feature type="domain" description="Chromosome partition protein MukF C-terminal" evidence="10">
    <location>
        <begin position="283"/>
        <end position="440"/>
    </location>
</feature>
<dbReference type="AlphaFoldDB" id="A0A2K1QEP9"/>
<dbReference type="GO" id="GO:0051301">
    <property type="term" value="P:cell division"/>
    <property type="evidence" value="ECO:0007669"/>
    <property type="project" value="UniProtKB-KW"/>
</dbReference>
<keyword evidence="1 7" id="KW-0963">Cytoplasm</keyword>
<comment type="similarity">
    <text evidence="7">Belongs to the MukF family.</text>
</comment>
<evidence type="ECO:0000256" key="6">
    <source>
        <dbReference type="ARBA" id="ARBA00023306"/>
    </source>
</evidence>
<dbReference type="Gene3D" id="1.10.10.10">
    <property type="entry name" value="Winged helix-like DNA-binding domain superfamily/Winged helix DNA-binding domain"/>
    <property type="match status" value="1"/>
</dbReference>
<evidence type="ECO:0000313" key="11">
    <source>
        <dbReference type="EMBL" id="PNS13516.1"/>
    </source>
</evidence>
<evidence type="ECO:0000259" key="10">
    <source>
        <dbReference type="Pfam" id="PF17193"/>
    </source>
</evidence>
<dbReference type="InterPro" id="IPR033439">
    <property type="entry name" value="MukF_WHTH"/>
</dbReference>
<evidence type="ECO:0000313" key="12">
    <source>
        <dbReference type="Proteomes" id="UP000236345"/>
    </source>
</evidence>
<feature type="domain" description="Chromosome partition protein MukF middle" evidence="9">
    <location>
        <begin position="121"/>
        <end position="281"/>
    </location>
</feature>
<protein>
    <recommendedName>
        <fullName evidence="7">Chromosome partition protein MukF</fullName>
    </recommendedName>
</protein>
<dbReference type="RefSeq" id="WP_103058065.1">
    <property type="nucleotide sequence ID" value="NZ_BSOF01000028.1"/>
</dbReference>
<evidence type="ECO:0000256" key="3">
    <source>
        <dbReference type="ARBA" id="ARBA00022829"/>
    </source>
</evidence>
<accession>A0A2K1QEP9</accession>
<dbReference type="EMBL" id="NWUO01000001">
    <property type="protein sequence ID" value="PNS13516.1"/>
    <property type="molecule type" value="Genomic_DNA"/>
</dbReference>
<keyword evidence="2 7" id="KW-0132">Cell division</keyword>
<dbReference type="GO" id="GO:0007059">
    <property type="term" value="P:chromosome segregation"/>
    <property type="evidence" value="ECO:0007669"/>
    <property type="project" value="UniProtKB-UniRule"/>
</dbReference>
<comment type="subunit">
    <text evidence="7">Interacts, and probably forms a ternary complex, with MukE and MukB via its C-terminal region. The complex formation is stimulated by calcium or magnesium. It is required for an interaction between MukE and MukB.</text>
</comment>
<comment type="caution">
    <text evidence="11">The sequence shown here is derived from an EMBL/GenBank/DDBJ whole genome shotgun (WGS) entry which is preliminary data.</text>
</comment>
<dbReference type="InterPro" id="IPR036390">
    <property type="entry name" value="WH_DNA-bd_sf"/>
</dbReference>
<dbReference type="GO" id="GO:0005737">
    <property type="term" value="C:cytoplasm"/>
    <property type="evidence" value="ECO:0007669"/>
    <property type="project" value="UniProtKB-UniRule"/>
</dbReference>
<dbReference type="HAMAP" id="MF_01803">
    <property type="entry name" value="MukF"/>
    <property type="match status" value="1"/>
</dbReference>
<keyword evidence="5 7" id="KW-0226">DNA condensation</keyword>
<feature type="domain" description="Chromosome partition protein MukF winged-helix" evidence="8">
    <location>
        <begin position="4"/>
        <end position="117"/>
    </location>
</feature>
<proteinExistence type="inferred from homology"/>
<dbReference type="PROSITE" id="PS00430">
    <property type="entry name" value="TONB_DEPENDENT_REC_1"/>
    <property type="match status" value="1"/>
</dbReference>
<dbReference type="OrthoDB" id="6450805at2"/>
<evidence type="ECO:0000259" key="9">
    <source>
        <dbReference type="Pfam" id="PF17192"/>
    </source>
</evidence>
<dbReference type="Gene3D" id="1.10.225.40">
    <property type="entry name" value="MukF, C-terminal domain"/>
    <property type="match status" value="1"/>
</dbReference>
<dbReference type="CDD" id="cd16337">
    <property type="entry name" value="MukF_C"/>
    <property type="match status" value="1"/>
</dbReference>
<dbReference type="CDD" id="cd16335">
    <property type="entry name" value="MukF_N"/>
    <property type="match status" value="1"/>
</dbReference>
<dbReference type="Proteomes" id="UP000236345">
    <property type="component" value="Unassembled WGS sequence"/>
</dbReference>
<dbReference type="InterPro" id="IPR005582">
    <property type="entry name" value="Chromosome_partition_MukF"/>
</dbReference>